<dbReference type="SUPFAM" id="SSF56487">
    <property type="entry name" value="SRCR-like"/>
    <property type="match status" value="1"/>
</dbReference>
<evidence type="ECO:0000313" key="5">
    <source>
        <dbReference type="EMBL" id="KAG8458081.1"/>
    </source>
</evidence>
<feature type="domain" description="SRCR" evidence="4">
    <location>
        <begin position="148"/>
        <end position="270"/>
    </location>
</feature>
<name>A0A8J5X145_DIALT</name>
<gene>
    <name evidence="5" type="ORF">KFE25_012741</name>
</gene>
<proteinExistence type="predicted"/>
<organism evidence="5 6">
    <name type="scientific">Diacronema lutheri</name>
    <name type="common">Unicellular marine alga</name>
    <name type="synonym">Monochrysis lutheri</name>
    <dbReference type="NCBI Taxonomy" id="2081491"/>
    <lineage>
        <taxon>Eukaryota</taxon>
        <taxon>Haptista</taxon>
        <taxon>Haptophyta</taxon>
        <taxon>Pavlovophyceae</taxon>
        <taxon>Pavlovales</taxon>
        <taxon>Pavlovaceae</taxon>
        <taxon>Diacronema</taxon>
    </lineage>
</organism>
<dbReference type="PROSITE" id="PS50287">
    <property type="entry name" value="SRCR_2"/>
    <property type="match status" value="1"/>
</dbReference>
<dbReference type="EMBL" id="JAGTXO010000057">
    <property type="protein sequence ID" value="KAG8458081.1"/>
    <property type="molecule type" value="Genomic_DNA"/>
</dbReference>
<sequence length="465" mass="49513">MPYVALRVALGAFALAGLVALAMQRAPPAPPGAQLAHRRAAWTPRPPSTAPPRCGAQDVQDAYMVGGRPDECVQVCLPQTYLRVASARGVRLGSTCAAFGCTEHVSTENRHNVQLHTFRCAVPLPAASPSPPPPTSSPPPPAQPRECRDAVTGDVALSAYPAGYVLTFREGGRDGEWGSQCGMHFDEPGAPHATIVCRSLGYAYANASATAVVHAAPELAQLRVLGGEATCPPDARSTARPLASLAGCEWHDDNKRECEAHRHDVRVHCVGSLSATRAPPYTFCAEPVLPPPLGADEGGRRVRERRVRAPKAPPVPKPDHFDEDDPATAGVDQCAALPEAAALERPSWTSSLKSDWWICPNAQVVPTADDPQPLCADNLLPDAWMFWPYVPAEPHKLQAECRMVCLPGALKNVAARHGLLYESNCWKQGCTQPIGGFTKFGIRAFRYACPVTGGDAESGALPVAP</sequence>
<dbReference type="Gene3D" id="3.10.250.10">
    <property type="entry name" value="SRCR-like domain"/>
    <property type="match status" value="1"/>
</dbReference>
<evidence type="ECO:0000256" key="3">
    <source>
        <dbReference type="SAM" id="SignalP"/>
    </source>
</evidence>
<dbReference type="AlphaFoldDB" id="A0A8J5X145"/>
<protein>
    <recommendedName>
        <fullName evidence="4">SRCR domain-containing protein</fullName>
    </recommendedName>
</protein>
<feature type="region of interest" description="Disordered" evidence="2">
    <location>
        <begin position="295"/>
        <end position="327"/>
    </location>
</feature>
<evidence type="ECO:0000256" key="1">
    <source>
        <dbReference type="ARBA" id="ARBA00023157"/>
    </source>
</evidence>
<accession>A0A8J5X145</accession>
<dbReference type="Proteomes" id="UP000751190">
    <property type="component" value="Unassembled WGS sequence"/>
</dbReference>
<feature type="signal peptide" evidence="3">
    <location>
        <begin position="1"/>
        <end position="24"/>
    </location>
</feature>
<keyword evidence="1" id="KW-1015">Disulfide bond</keyword>
<feature type="compositionally biased region" description="Pro residues" evidence="2">
    <location>
        <begin position="126"/>
        <end position="143"/>
    </location>
</feature>
<dbReference type="InterPro" id="IPR001190">
    <property type="entry name" value="SRCR"/>
</dbReference>
<keyword evidence="3" id="KW-0732">Signal</keyword>
<comment type="caution">
    <text evidence="5">The sequence shown here is derived from an EMBL/GenBank/DDBJ whole genome shotgun (WGS) entry which is preliminary data.</text>
</comment>
<evidence type="ECO:0000259" key="4">
    <source>
        <dbReference type="PROSITE" id="PS50287"/>
    </source>
</evidence>
<keyword evidence="6" id="KW-1185">Reference proteome</keyword>
<reference evidence="5" key="1">
    <citation type="submission" date="2021-05" db="EMBL/GenBank/DDBJ databases">
        <title>The genome of the haptophyte Pavlova lutheri (Diacronema luteri, Pavlovales) - a model for lipid biosynthesis in eukaryotic algae.</title>
        <authorList>
            <person name="Hulatt C.J."/>
            <person name="Posewitz M.C."/>
        </authorList>
    </citation>
    <scope>NUCLEOTIDE SEQUENCE</scope>
    <source>
        <strain evidence="5">NIVA-4/92</strain>
    </source>
</reference>
<dbReference type="InterPro" id="IPR036772">
    <property type="entry name" value="SRCR-like_dom_sf"/>
</dbReference>
<evidence type="ECO:0000313" key="6">
    <source>
        <dbReference type="Proteomes" id="UP000751190"/>
    </source>
</evidence>
<feature type="region of interest" description="Disordered" evidence="2">
    <location>
        <begin position="124"/>
        <end position="147"/>
    </location>
</feature>
<feature type="chain" id="PRO_5035232361" description="SRCR domain-containing protein" evidence="3">
    <location>
        <begin position="25"/>
        <end position="465"/>
    </location>
</feature>
<dbReference type="GO" id="GO:0016020">
    <property type="term" value="C:membrane"/>
    <property type="evidence" value="ECO:0007669"/>
    <property type="project" value="InterPro"/>
</dbReference>
<evidence type="ECO:0000256" key="2">
    <source>
        <dbReference type="SAM" id="MobiDB-lite"/>
    </source>
</evidence>